<evidence type="ECO:0000256" key="1">
    <source>
        <dbReference type="SAM" id="MobiDB-lite"/>
    </source>
</evidence>
<evidence type="ECO:0000313" key="5">
    <source>
        <dbReference type="EMBL" id="KAE9360971.1"/>
    </source>
</evidence>
<accession>A0A6A4AJS2</accession>
<feature type="transmembrane region" description="Helical" evidence="2">
    <location>
        <begin position="356"/>
        <end position="376"/>
    </location>
</feature>
<reference evidence="4 6" key="1">
    <citation type="submission" date="2018-08" db="EMBL/GenBank/DDBJ databases">
        <title>Genomic investigation of the strawberry pathogen Phytophthora fragariae indicates pathogenicity is determined by transcriptional variation in three key races.</title>
        <authorList>
            <person name="Adams T.M."/>
            <person name="Armitage A.D."/>
            <person name="Sobczyk M.K."/>
            <person name="Bates H.J."/>
            <person name="Dunwell J.M."/>
            <person name="Nellist C.F."/>
            <person name="Harrison R.J."/>
        </authorList>
    </citation>
    <scope>NUCLEOTIDE SEQUENCE [LARGE SCALE GENOMIC DNA]</scope>
    <source>
        <strain evidence="4 6">BC-1</strain>
        <strain evidence="5 7">NOV-77</strain>
    </source>
</reference>
<feature type="transmembrane region" description="Helical" evidence="2">
    <location>
        <begin position="95"/>
        <end position="117"/>
    </location>
</feature>
<dbReference type="InterPro" id="IPR010308">
    <property type="entry name" value="TRP_C"/>
</dbReference>
<dbReference type="Proteomes" id="UP000440367">
    <property type="component" value="Unassembled WGS sequence"/>
</dbReference>
<evidence type="ECO:0000256" key="2">
    <source>
        <dbReference type="SAM" id="Phobius"/>
    </source>
</evidence>
<evidence type="ECO:0000313" key="7">
    <source>
        <dbReference type="Proteomes" id="UP000486351"/>
    </source>
</evidence>
<feature type="domain" description="TRP C-terminal" evidence="3">
    <location>
        <begin position="184"/>
        <end position="482"/>
    </location>
</feature>
<dbReference type="PANTHER" id="PTHR31145">
    <property type="entry name" value="INTEGRAL MEMBRANE PROTEIN (AFU_ORTHOLOGUE AFUA_7G01610)"/>
    <property type="match status" value="1"/>
</dbReference>
<organism evidence="4 6">
    <name type="scientific">Phytophthora fragariae</name>
    <dbReference type="NCBI Taxonomy" id="53985"/>
    <lineage>
        <taxon>Eukaryota</taxon>
        <taxon>Sar</taxon>
        <taxon>Stramenopiles</taxon>
        <taxon>Oomycota</taxon>
        <taxon>Peronosporomycetes</taxon>
        <taxon>Peronosporales</taxon>
        <taxon>Peronosporaceae</taxon>
        <taxon>Phytophthora</taxon>
    </lineage>
</organism>
<evidence type="ECO:0000259" key="3">
    <source>
        <dbReference type="Pfam" id="PF06011"/>
    </source>
</evidence>
<dbReference type="EMBL" id="QXGD01000041">
    <property type="protein sequence ID" value="KAE9256730.1"/>
    <property type="molecule type" value="Genomic_DNA"/>
</dbReference>
<name>A0A6A4AJS2_9STRA</name>
<dbReference type="Pfam" id="PF06011">
    <property type="entry name" value="TRP"/>
    <property type="match status" value="1"/>
</dbReference>
<evidence type="ECO:0000313" key="4">
    <source>
        <dbReference type="EMBL" id="KAE9256730.1"/>
    </source>
</evidence>
<feature type="region of interest" description="Disordered" evidence="1">
    <location>
        <begin position="531"/>
        <end position="567"/>
    </location>
</feature>
<dbReference type="PANTHER" id="PTHR31145:SF6">
    <property type="entry name" value="INTEGRAL MEMBRANE PROTEIN (AFU_ORTHOLOGUE AFUA_7G01610)"/>
    <property type="match status" value="1"/>
</dbReference>
<feature type="compositionally biased region" description="Polar residues" evidence="1">
    <location>
        <begin position="1"/>
        <end position="16"/>
    </location>
</feature>
<gene>
    <name evidence="4" type="ORF">PF002_g1707</name>
    <name evidence="5" type="ORF">PF008_g1512</name>
</gene>
<feature type="transmembrane region" description="Helical" evidence="2">
    <location>
        <begin position="216"/>
        <end position="237"/>
    </location>
</feature>
<dbReference type="GO" id="GO:0055085">
    <property type="term" value="P:transmembrane transport"/>
    <property type="evidence" value="ECO:0007669"/>
    <property type="project" value="TreeGrafter"/>
</dbReference>
<feature type="transmembrane region" description="Helical" evidence="2">
    <location>
        <begin position="264"/>
        <end position="284"/>
    </location>
</feature>
<protein>
    <recommendedName>
        <fullName evidence="3">TRP C-terminal domain-containing protein</fullName>
    </recommendedName>
</protein>
<feature type="region of interest" description="Disordered" evidence="1">
    <location>
        <begin position="1"/>
        <end position="25"/>
    </location>
</feature>
<keyword evidence="2" id="KW-0812">Transmembrane</keyword>
<feature type="transmembrane region" description="Helical" evidence="2">
    <location>
        <begin position="382"/>
        <end position="403"/>
    </location>
</feature>
<sequence>MYNASATPITAKSGSSDPFAIPEDTTDTEKPVVLNIAGGTGESGAEDLVKYVRGKTATSGSAATTNANVIGGRNTYVDTTDSDVLSASASTFHDFLRYASVAFAGISVALLLFFHFVSLDANLVWVNAAWSPNTWEFLFYVGYLQQMQATSELTVLKTPYFLWDYTDSFAWSNFLIQDSSSYSTAARRLETIVLGGVVSYADRIGISEASILNHGATGFVVIMGILIVVFLVLAMLAKRKAEHALDENSDLSRYTSGVHRLRSISIRTLGLCVLVWYFALYPLSMLASFEISMEVQASTVADSLVVAVIGLVLVCFGVLAVAGRVIMHKTKNELEQFENLATWGSLYCEYRYRSRMFFVIDVVVQIATGVLVGCMSGDPTQLIAVMGIQAVYLALVFVMSPFADQLVLRITYVLGLLKILNFGLAFTFLNSNTMSATARTHVAQAYIGINSIVILVWFVRQLIVFSTYIRAWMVRSNDDSRRSNSVIKYDPQTDTESDLWASQFTATGPNDSRLNQSVNGCTLTLPASSVGNSMQPSYQSSSSSYGQHAMEPSFGSEAQFKQQMSRF</sequence>
<comment type="caution">
    <text evidence="4">The sequence shown here is derived from an EMBL/GenBank/DDBJ whole genome shotgun (WGS) entry which is preliminary data.</text>
</comment>
<dbReference type="AlphaFoldDB" id="A0A6A4AJS2"/>
<feature type="compositionally biased region" description="Low complexity" evidence="1">
    <location>
        <begin position="533"/>
        <end position="545"/>
    </location>
</feature>
<dbReference type="InterPro" id="IPR040241">
    <property type="entry name" value="TRP_Flc/Pkd2-like"/>
</dbReference>
<proteinExistence type="predicted"/>
<feature type="transmembrane region" description="Helical" evidence="2">
    <location>
        <begin position="304"/>
        <end position="327"/>
    </location>
</feature>
<dbReference type="GO" id="GO:0016020">
    <property type="term" value="C:membrane"/>
    <property type="evidence" value="ECO:0007669"/>
    <property type="project" value="TreeGrafter"/>
</dbReference>
<keyword evidence="2" id="KW-0472">Membrane</keyword>
<evidence type="ECO:0000313" key="6">
    <source>
        <dbReference type="Proteomes" id="UP000440367"/>
    </source>
</evidence>
<feature type="transmembrane region" description="Helical" evidence="2">
    <location>
        <begin position="410"/>
        <end position="429"/>
    </location>
</feature>
<dbReference type="Proteomes" id="UP000486351">
    <property type="component" value="Unassembled WGS sequence"/>
</dbReference>
<feature type="transmembrane region" description="Helical" evidence="2">
    <location>
        <begin position="449"/>
        <end position="473"/>
    </location>
</feature>
<keyword evidence="2" id="KW-1133">Transmembrane helix</keyword>
<dbReference type="EMBL" id="QXFY01000037">
    <property type="protein sequence ID" value="KAE9360971.1"/>
    <property type="molecule type" value="Genomic_DNA"/>
</dbReference>